<dbReference type="Proteomes" id="UP000242770">
    <property type="component" value="Unassembled WGS sequence"/>
</dbReference>
<keyword evidence="2" id="KW-1185">Reference proteome</keyword>
<reference evidence="2" key="1">
    <citation type="submission" date="2014-06" db="EMBL/GenBank/DDBJ databases">
        <authorList>
            <person name="Berkman P.J."/>
        </authorList>
    </citation>
    <scope>NUCLEOTIDE SEQUENCE [LARGE SCALE GENOMIC DNA]</scope>
</reference>
<name>A0A0F7SDI3_9BASI</name>
<proteinExistence type="predicted"/>
<gene>
    <name evidence="1" type="primary">SSCI71610.1</name>
</gene>
<organism evidence="1 2">
    <name type="scientific">Sporisorium scitamineum</name>
    <dbReference type="NCBI Taxonomy" id="49012"/>
    <lineage>
        <taxon>Eukaryota</taxon>
        <taxon>Fungi</taxon>
        <taxon>Dikarya</taxon>
        <taxon>Basidiomycota</taxon>
        <taxon>Ustilaginomycotina</taxon>
        <taxon>Ustilaginomycetes</taxon>
        <taxon>Ustilaginales</taxon>
        <taxon>Ustilaginaceae</taxon>
        <taxon>Sporisorium</taxon>
    </lineage>
</organism>
<protein>
    <submittedName>
        <fullName evidence="1">Uncharacterized protein</fullName>
    </submittedName>
</protein>
<dbReference type="EMBL" id="CCFA01004302">
    <property type="protein sequence ID" value="CDW99203.1"/>
    <property type="molecule type" value="Genomic_DNA"/>
</dbReference>
<sequence length="51" mass="5384">MQESLKPLHHNLLKAKGDGGKIFAPKQNCNAAMSEVAALTGLSVPSALMHK</sequence>
<dbReference type="AlphaFoldDB" id="A0A0F7SDI3"/>
<accession>A0A0F7SDI3</accession>
<evidence type="ECO:0000313" key="2">
    <source>
        <dbReference type="Proteomes" id="UP000242770"/>
    </source>
</evidence>
<evidence type="ECO:0000313" key="1">
    <source>
        <dbReference type="EMBL" id="CDW99203.1"/>
    </source>
</evidence>